<gene>
    <name evidence="1" type="ORF">FA95DRAFT_1505665</name>
</gene>
<reference evidence="1" key="2">
    <citation type="journal article" date="2022" name="New Phytol.">
        <title>Evolutionary transition to the ectomycorrhizal habit in the genomes of a hyperdiverse lineage of mushroom-forming fungi.</title>
        <authorList>
            <person name="Looney B."/>
            <person name="Miyauchi S."/>
            <person name="Morin E."/>
            <person name="Drula E."/>
            <person name="Courty P.E."/>
            <person name="Kohler A."/>
            <person name="Kuo A."/>
            <person name="LaButti K."/>
            <person name="Pangilinan J."/>
            <person name="Lipzen A."/>
            <person name="Riley R."/>
            <person name="Andreopoulos W."/>
            <person name="He G."/>
            <person name="Johnson J."/>
            <person name="Nolan M."/>
            <person name="Tritt A."/>
            <person name="Barry K.W."/>
            <person name="Grigoriev I.V."/>
            <person name="Nagy L.G."/>
            <person name="Hibbett D."/>
            <person name="Henrissat B."/>
            <person name="Matheny P.B."/>
            <person name="Labbe J."/>
            <person name="Martin F.M."/>
        </authorList>
    </citation>
    <scope>NUCLEOTIDE SEQUENCE</scope>
    <source>
        <strain evidence="1">FP105234-sp</strain>
    </source>
</reference>
<sequence>MPTPFPTFSSTEGRRAIRGVIKTKLGLDPHDFQLECVCKLLDGTDVFAIAATGDGKSGLFSMYAISINTELQPPGAATRFPLNPVLLVICPTKSLEEDMAEFIQKLGLKTLAINTDALSDAGPKGKDSLRLEARNRAALVFLAPEQLNTKAFWQCLEDPVFQVRALGTAIDEVHILLTWGAKFRKAFSEIGLLRARMRSSTTILAVTATMKSGAPLRDVYRSLGLRDGNFFLLRRSNMRPNIQQVVRVMHSGIAGAEFPEFLHILYKKRKTIISCSTIALSVGVMTYLWRSLTGPSAAREKRLRMYNSLNWPEFNRKTRALMDLPNTGLIVIATDTLAVGFDRPDIEDVANGVCLPLGIAARASCEKMFDSGRMVPSARNLLPVLVL</sequence>
<evidence type="ECO:0000313" key="2">
    <source>
        <dbReference type="Proteomes" id="UP000814033"/>
    </source>
</evidence>
<dbReference type="Proteomes" id="UP000814033">
    <property type="component" value="Unassembled WGS sequence"/>
</dbReference>
<dbReference type="EMBL" id="MU276498">
    <property type="protein sequence ID" value="KAI0038453.1"/>
    <property type="molecule type" value="Genomic_DNA"/>
</dbReference>
<reference evidence="1" key="1">
    <citation type="submission" date="2021-02" db="EMBL/GenBank/DDBJ databases">
        <authorList>
            <consortium name="DOE Joint Genome Institute"/>
            <person name="Ahrendt S."/>
            <person name="Looney B.P."/>
            <person name="Miyauchi S."/>
            <person name="Morin E."/>
            <person name="Drula E."/>
            <person name="Courty P.E."/>
            <person name="Chicoki N."/>
            <person name="Fauchery L."/>
            <person name="Kohler A."/>
            <person name="Kuo A."/>
            <person name="Labutti K."/>
            <person name="Pangilinan J."/>
            <person name="Lipzen A."/>
            <person name="Riley R."/>
            <person name="Andreopoulos W."/>
            <person name="He G."/>
            <person name="Johnson J."/>
            <person name="Barry K.W."/>
            <person name="Grigoriev I.V."/>
            <person name="Nagy L."/>
            <person name="Hibbett D."/>
            <person name="Henrissat B."/>
            <person name="Matheny P.B."/>
            <person name="Labbe J."/>
            <person name="Martin F."/>
        </authorList>
    </citation>
    <scope>NUCLEOTIDE SEQUENCE</scope>
    <source>
        <strain evidence="1">FP105234-sp</strain>
    </source>
</reference>
<proteinExistence type="predicted"/>
<evidence type="ECO:0000313" key="1">
    <source>
        <dbReference type="EMBL" id="KAI0038453.1"/>
    </source>
</evidence>
<keyword evidence="2" id="KW-1185">Reference proteome</keyword>
<name>A0ACB8R3S1_9AGAM</name>
<organism evidence="1 2">
    <name type="scientific">Auriscalpium vulgare</name>
    <dbReference type="NCBI Taxonomy" id="40419"/>
    <lineage>
        <taxon>Eukaryota</taxon>
        <taxon>Fungi</taxon>
        <taxon>Dikarya</taxon>
        <taxon>Basidiomycota</taxon>
        <taxon>Agaricomycotina</taxon>
        <taxon>Agaricomycetes</taxon>
        <taxon>Russulales</taxon>
        <taxon>Auriscalpiaceae</taxon>
        <taxon>Auriscalpium</taxon>
    </lineage>
</organism>
<protein>
    <submittedName>
        <fullName evidence="1">Uncharacterized protein</fullName>
    </submittedName>
</protein>
<comment type="caution">
    <text evidence="1">The sequence shown here is derived from an EMBL/GenBank/DDBJ whole genome shotgun (WGS) entry which is preliminary data.</text>
</comment>
<accession>A0ACB8R3S1</accession>